<dbReference type="Proteomes" id="UP000309676">
    <property type="component" value="Unassembled WGS sequence"/>
</dbReference>
<dbReference type="RefSeq" id="WP_138196029.1">
    <property type="nucleotide sequence ID" value="NZ_VCIW01000015.1"/>
</dbReference>
<protein>
    <submittedName>
        <fullName evidence="1">Uncharacterized protein</fullName>
    </submittedName>
</protein>
<sequence>MREFLLYCTDCHEYTALGRFVENEGHFEGEYSLLHNRRTNHDELLCRFLIRHARHPLRMEENRTKSYADVLRTAERFMESDIDDFVERQAERDVDRERERAMERGLGQLQLNVLSGLLAQEAESISRVKADHAAQAQFLLGKEEGLKLASKLLDELSQKTNALFR</sequence>
<accession>A0A5R9G5J6</accession>
<dbReference type="AlphaFoldDB" id="A0A5R9G5J6"/>
<organism evidence="1 2">
    <name type="scientific">Paenibacillus antri</name>
    <dbReference type="NCBI Taxonomy" id="2582848"/>
    <lineage>
        <taxon>Bacteria</taxon>
        <taxon>Bacillati</taxon>
        <taxon>Bacillota</taxon>
        <taxon>Bacilli</taxon>
        <taxon>Bacillales</taxon>
        <taxon>Paenibacillaceae</taxon>
        <taxon>Paenibacillus</taxon>
    </lineage>
</organism>
<gene>
    <name evidence="1" type="ORF">FE782_20030</name>
</gene>
<name>A0A5R9G5J6_9BACL</name>
<keyword evidence="2" id="KW-1185">Reference proteome</keyword>
<proteinExistence type="predicted"/>
<comment type="caution">
    <text evidence="1">The sequence shown here is derived from an EMBL/GenBank/DDBJ whole genome shotgun (WGS) entry which is preliminary data.</text>
</comment>
<dbReference type="EMBL" id="VCIW01000015">
    <property type="protein sequence ID" value="TLS50319.1"/>
    <property type="molecule type" value="Genomic_DNA"/>
</dbReference>
<reference evidence="1 2" key="1">
    <citation type="submission" date="2019-05" db="EMBL/GenBank/DDBJ databases">
        <authorList>
            <person name="Narsing Rao M.P."/>
            <person name="Li W.J."/>
        </authorList>
    </citation>
    <scope>NUCLEOTIDE SEQUENCE [LARGE SCALE GENOMIC DNA]</scope>
    <source>
        <strain evidence="1 2">SYSU_K30003</strain>
    </source>
</reference>
<evidence type="ECO:0000313" key="1">
    <source>
        <dbReference type="EMBL" id="TLS50319.1"/>
    </source>
</evidence>
<dbReference type="OrthoDB" id="2470430at2"/>
<evidence type="ECO:0000313" key="2">
    <source>
        <dbReference type="Proteomes" id="UP000309676"/>
    </source>
</evidence>